<keyword evidence="1" id="KW-1133">Transmembrane helix</keyword>
<dbReference type="EMBL" id="JAUIRO010000002">
    <property type="protein sequence ID" value="KAK0727645.1"/>
    <property type="molecule type" value="Genomic_DNA"/>
</dbReference>
<accession>A0AA40B4N4</accession>
<protein>
    <submittedName>
        <fullName evidence="2">Uncharacterized protein</fullName>
    </submittedName>
</protein>
<name>A0AA40B4N4_9PEZI</name>
<feature type="transmembrane region" description="Helical" evidence="1">
    <location>
        <begin position="192"/>
        <end position="213"/>
    </location>
</feature>
<evidence type="ECO:0000256" key="1">
    <source>
        <dbReference type="SAM" id="Phobius"/>
    </source>
</evidence>
<proteinExistence type="predicted"/>
<gene>
    <name evidence="2" type="ORF">B0T26DRAFT_141758</name>
</gene>
<keyword evidence="1" id="KW-0472">Membrane</keyword>
<feature type="transmembrane region" description="Helical" evidence="1">
    <location>
        <begin position="92"/>
        <end position="117"/>
    </location>
</feature>
<evidence type="ECO:0000313" key="3">
    <source>
        <dbReference type="Proteomes" id="UP001172101"/>
    </source>
</evidence>
<keyword evidence="3" id="KW-1185">Reference proteome</keyword>
<feature type="transmembrane region" description="Helical" evidence="1">
    <location>
        <begin position="129"/>
        <end position="152"/>
    </location>
</feature>
<feature type="transmembrane region" description="Helical" evidence="1">
    <location>
        <begin position="225"/>
        <end position="248"/>
    </location>
</feature>
<reference evidence="2" key="1">
    <citation type="submission" date="2023-06" db="EMBL/GenBank/DDBJ databases">
        <title>Genome-scale phylogeny and comparative genomics of the fungal order Sordariales.</title>
        <authorList>
            <consortium name="Lawrence Berkeley National Laboratory"/>
            <person name="Hensen N."/>
            <person name="Bonometti L."/>
            <person name="Westerberg I."/>
            <person name="Brannstrom I.O."/>
            <person name="Guillou S."/>
            <person name="Cros-Aarteil S."/>
            <person name="Calhoun S."/>
            <person name="Haridas S."/>
            <person name="Kuo A."/>
            <person name="Mondo S."/>
            <person name="Pangilinan J."/>
            <person name="Riley R."/>
            <person name="LaButti K."/>
            <person name="Andreopoulos B."/>
            <person name="Lipzen A."/>
            <person name="Chen C."/>
            <person name="Yanf M."/>
            <person name="Daum C."/>
            <person name="Ng V."/>
            <person name="Clum A."/>
            <person name="Steindorff A."/>
            <person name="Ohm R."/>
            <person name="Martin F."/>
            <person name="Silar P."/>
            <person name="Natvig D."/>
            <person name="Lalanne C."/>
            <person name="Gautier V."/>
            <person name="Ament-velasquez S.L."/>
            <person name="Kruys A."/>
            <person name="Hutchinson M.I."/>
            <person name="Powell A.J."/>
            <person name="Barry K."/>
            <person name="Miller A.N."/>
            <person name="Grigoriev I.V."/>
            <person name="Debuchy R."/>
            <person name="Gladieux P."/>
            <person name="Thoren M.H."/>
            <person name="Johannesson H."/>
        </authorList>
    </citation>
    <scope>NUCLEOTIDE SEQUENCE</scope>
    <source>
        <strain evidence="2">SMH2392-1A</strain>
    </source>
</reference>
<dbReference type="AlphaFoldDB" id="A0AA40B4N4"/>
<keyword evidence="1" id="KW-0812">Transmembrane</keyword>
<comment type="caution">
    <text evidence="2">The sequence shown here is derived from an EMBL/GenBank/DDBJ whole genome shotgun (WGS) entry which is preliminary data.</text>
</comment>
<sequence>MAKPCIPALVYKTVDVRLCPDYSSSTNILPLAFTLIDISVANNYISHHQPSAPGATPRSAQYRFGRGPRFNRARIFKMGKSPKRVRKRKFRLAFTGILILLHIIAAGGGATVSALVFTSPDDLSVPLQALAHALILQGSFLSTVYVLVHIAASLKRLKLYREYHDEYDEDDNVIGNPIPEHFRHKYYSWARIICMLLMATWLGAIGAIAAAVLRSGNQAYTYHTHLGAVVCGIGFVATLPTLVLLHITNRPFELPMMRSKDSG</sequence>
<dbReference type="GeneID" id="85316676"/>
<dbReference type="Proteomes" id="UP001172101">
    <property type="component" value="Unassembled WGS sequence"/>
</dbReference>
<organism evidence="2 3">
    <name type="scientific">Lasiosphaeria miniovina</name>
    <dbReference type="NCBI Taxonomy" id="1954250"/>
    <lineage>
        <taxon>Eukaryota</taxon>
        <taxon>Fungi</taxon>
        <taxon>Dikarya</taxon>
        <taxon>Ascomycota</taxon>
        <taxon>Pezizomycotina</taxon>
        <taxon>Sordariomycetes</taxon>
        <taxon>Sordariomycetidae</taxon>
        <taxon>Sordariales</taxon>
        <taxon>Lasiosphaeriaceae</taxon>
        <taxon>Lasiosphaeria</taxon>
    </lineage>
</organism>
<evidence type="ECO:0000313" key="2">
    <source>
        <dbReference type="EMBL" id="KAK0727645.1"/>
    </source>
</evidence>
<dbReference type="RefSeq" id="XP_060300500.1">
    <property type="nucleotide sequence ID" value="XM_060433405.1"/>
</dbReference>